<dbReference type="InterPro" id="IPR004843">
    <property type="entry name" value="Calcineurin-like_PHP"/>
</dbReference>
<dbReference type="SUPFAM" id="SSF56300">
    <property type="entry name" value="Metallo-dependent phosphatases"/>
    <property type="match status" value="1"/>
</dbReference>
<protein>
    <submittedName>
        <fullName evidence="4">Ser/Thr phosphatase family protein</fullName>
    </submittedName>
</protein>
<accession>V2Y6G4</accession>
<dbReference type="STRING" id="592026.GCWU0000282_000257"/>
<dbReference type="eggNOG" id="COG1408">
    <property type="taxonomic scope" value="Bacteria"/>
</dbReference>
<organism evidence="4 5">
    <name type="scientific">Catonella morbi ATCC 51271</name>
    <dbReference type="NCBI Taxonomy" id="592026"/>
    <lineage>
        <taxon>Bacteria</taxon>
        <taxon>Bacillati</taxon>
        <taxon>Bacillota</taxon>
        <taxon>Clostridia</taxon>
        <taxon>Lachnospirales</taxon>
        <taxon>Lachnospiraceae</taxon>
        <taxon>Catonella</taxon>
    </lineage>
</organism>
<gene>
    <name evidence="4" type="ORF">GCWU0000282_000257</name>
</gene>
<evidence type="ECO:0000313" key="5">
    <source>
        <dbReference type="Proteomes" id="UP000018227"/>
    </source>
</evidence>
<keyword evidence="1" id="KW-0479">Metal-binding</keyword>
<dbReference type="EMBL" id="ACIL03000003">
    <property type="protein sequence ID" value="ESL04543.1"/>
    <property type="molecule type" value="Genomic_DNA"/>
</dbReference>
<dbReference type="GO" id="GO:0016020">
    <property type="term" value="C:membrane"/>
    <property type="evidence" value="ECO:0007669"/>
    <property type="project" value="GOC"/>
</dbReference>
<dbReference type="RefSeq" id="WP_023353161.1">
    <property type="nucleotide sequence ID" value="NZ_KI535366.1"/>
</dbReference>
<proteinExistence type="predicted"/>
<evidence type="ECO:0000313" key="4">
    <source>
        <dbReference type="EMBL" id="ESL04543.1"/>
    </source>
</evidence>
<dbReference type="InterPro" id="IPR029052">
    <property type="entry name" value="Metallo-depent_PP-like"/>
</dbReference>
<reference evidence="4 5" key="1">
    <citation type="submission" date="2013-06" db="EMBL/GenBank/DDBJ databases">
        <authorList>
            <person name="Weinstock G."/>
            <person name="Sodergren E."/>
            <person name="Clifton S."/>
            <person name="Fulton L."/>
            <person name="Fulton B."/>
            <person name="Courtney L."/>
            <person name="Fronick C."/>
            <person name="Harrison M."/>
            <person name="Strong C."/>
            <person name="Farmer C."/>
            <person name="Delahaunty K."/>
            <person name="Markovic C."/>
            <person name="Hall O."/>
            <person name="Minx P."/>
            <person name="Tomlinson C."/>
            <person name="Mitreva M."/>
            <person name="Nelson J."/>
            <person name="Hou S."/>
            <person name="Wollam A."/>
            <person name="Pepin K.H."/>
            <person name="Johnson M."/>
            <person name="Bhonagiri V."/>
            <person name="Nash W.E."/>
            <person name="Warren W."/>
            <person name="Chinwalla A."/>
            <person name="Mardis E.R."/>
            <person name="Wilson R.K."/>
        </authorList>
    </citation>
    <scope>NUCLEOTIDE SEQUENCE [LARGE SCALE GENOMIC DNA]</scope>
    <source>
        <strain evidence="4 5">ATCC 51271</strain>
    </source>
</reference>
<name>V2Y6G4_9FIRM</name>
<dbReference type="PANTHER" id="PTHR31302:SF31">
    <property type="entry name" value="PHOSPHODIESTERASE YAEI"/>
    <property type="match status" value="1"/>
</dbReference>
<comment type="caution">
    <text evidence="4">The sequence shown here is derived from an EMBL/GenBank/DDBJ whole genome shotgun (WGS) entry which is preliminary data.</text>
</comment>
<evidence type="ECO:0000256" key="2">
    <source>
        <dbReference type="ARBA" id="ARBA00022801"/>
    </source>
</evidence>
<dbReference type="Pfam" id="PF00149">
    <property type="entry name" value="Metallophos"/>
    <property type="match status" value="1"/>
</dbReference>
<dbReference type="PANTHER" id="PTHR31302">
    <property type="entry name" value="TRANSMEMBRANE PROTEIN WITH METALLOPHOSPHOESTERASE DOMAIN-RELATED"/>
    <property type="match status" value="1"/>
</dbReference>
<dbReference type="GO" id="GO:0046872">
    <property type="term" value="F:metal ion binding"/>
    <property type="evidence" value="ECO:0007669"/>
    <property type="project" value="UniProtKB-KW"/>
</dbReference>
<dbReference type="Proteomes" id="UP000018227">
    <property type="component" value="Unassembled WGS sequence"/>
</dbReference>
<dbReference type="OrthoDB" id="9780884at2"/>
<keyword evidence="2" id="KW-0378">Hydrolase</keyword>
<dbReference type="GO" id="GO:0008758">
    <property type="term" value="F:UDP-2,3-diacylglucosamine hydrolase activity"/>
    <property type="evidence" value="ECO:0007669"/>
    <property type="project" value="TreeGrafter"/>
</dbReference>
<dbReference type="HOGENOM" id="CLU_025443_1_0_9"/>
<dbReference type="GO" id="GO:0009245">
    <property type="term" value="P:lipid A biosynthetic process"/>
    <property type="evidence" value="ECO:0007669"/>
    <property type="project" value="TreeGrafter"/>
</dbReference>
<sequence>MIIGKGLYVKKYQIYSPKLPLSFDGFRFIFISDLHGKIYGKENSALIHLIEKAKPDCILIGGDMVVGGENCKYNEGYSPISGESVYTSIDLLSKLSKKYTIIHALGNHEEKLHSKLWEEYETALAQLNVKLLDNTVYSFTGENEESIDIYGLSLGREYYPKFKRIPLPLDNIVNKLGTKGKNYSILMAHSPVYFNTYKKWGADLTLSGHLHGGIMRLPLIGGVLGPDFFIFPKYSGGLYKEEGKNMIVSCGAGMHTVNLRIFNPPELTLVELKFGEKLNGN</sequence>
<evidence type="ECO:0000256" key="1">
    <source>
        <dbReference type="ARBA" id="ARBA00022723"/>
    </source>
</evidence>
<feature type="domain" description="Calcineurin-like phosphoesterase" evidence="3">
    <location>
        <begin position="26"/>
        <end position="212"/>
    </location>
</feature>
<evidence type="ECO:0000259" key="3">
    <source>
        <dbReference type="Pfam" id="PF00149"/>
    </source>
</evidence>
<dbReference type="InterPro" id="IPR051158">
    <property type="entry name" value="Metallophosphoesterase_sf"/>
</dbReference>
<keyword evidence="5" id="KW-1185">Reference proteome</keyword>
<dbReference type="Gene3D" id="3.60.21.10">
    <property type="match status" value="1"/>
</dbReference>
<dbReference type="AlphaFoldDB" id="V2Y6G4"/>